<evidence type="ECO:0000313" key="1">
    <source>
        <dbReference type="EMBL" id="MFC6067414.1"/>
    </source>
</evidence>
<organism evidence="1 2">
    <name type="scientific">Streptomyces ochraceiscleroticus</name>
    <dbReference type="NCBI Taxonomy" id="47761"/>
    <lineage>
        <taxon>Bacteria</taxon>
        <taxon>Bacillati</taxon>
        <taxon>Actinomycetota</taxon>
        <taxon>Actinomycetes</taxon>
        <taxon>Kitasatosporales</taxon>
        <taxon>Streptomycetaceae</taxon>
        <taxon>Streptomyces</taxon>
    </lineage>
</organism>
<accession>A0ABW1MU94</accession>
<evidence type="ECO:0000313" key="2">
    <source>
        <dbReference type="Proteomes" id="UP001596139"/>
    </source>
</evidence>
<sequence length="156" mass="16906">MTSMTETFRQALQTALAGRKTVSIRKTLIETLERDPSKGEISAAGKAARKIAEDGDAVLISLLPDQAGADAYVPAAPGARGRESNYLTLDEEIIKGLPCRVEIASEKWDALIDEGMRSTQQRIDSDPMLSALLPGWKVEPRAEKRARLRAEAAGDT</sequence>
<protein>
    <submittedName>
        <fullName evidence="1">Uncharacterized protein</fullName>
    </submittedName>
</protein>
<dbReference type="EMBL" id="JBHSPX010000013">
    <property type="protein sequence ID" value="MFC6067414.1"/>
    <property type="molecule type" value="Genomic_DNA"/>
</dbReference>
<name>A0ABW1MU94_9ACTN</name>
<gene>
    <name evidence="1" type="ORF">ACFP4F_33385</name>
</gene>
<keyword evidence="2" id="KW-1185">Reference proteome</keyword>
<dbReference type="Proteomes" id="UP001596139">
    <property type="component" value="Unassembled WGS sequence"/>
</dbReference>
<reference evidence="2" key="1">
    <citation type="journal article" date="2019" name="Int. J. Syst. Evol. Microbiol.">
        <title>The Global Catalogue of Microorganisms (GCM) 10K type strain sequencing project: providing services to taxonomists for standard genome sequencing and annotation.</title>
        <authorList>
            <consortium name="The Broad Institute Genomics Platform"/>
            <consortium name="The Broad Institute Genome Sequencing Center for Infectious Disease"/>
            <person name="Wu L."/>
            <person name="Ma J."/>
        </authorList>
    </citation>
    <scope>NUCLEOTIDE SEQUENCE [LARGE SCALE GENOMIC DNA]</scope>
    <source>
        <strain evidence="2">CGMCC 1.15180</strain>
    </source>
</reference>
<proteinExistence type="predicted"/>
<dbReference type="RefSeq" id="WP_157849013.1">
    <property type="nucleotide sequence ID" value="NZ_JBHSPX010000013.1"/>
</dbReference>
<comment type="caution">
    <text evidence="1">The sequence shown here is derived from an EMBL/GenBank/DDBJ whole genome shotgun (WGS) entry which is preliminary data.</text>
</comment>